<dbReference type="GO" id="GO:0016811">
    <property type="term" value="F:hydrolase activity, acting on carbon-nitrogen (but not peptide) bonds, in linear amides"/>
    <property type="evidence" value="ECO:0007669"/>
    <property type="project" value="TreeGrafter"/>
</dbReference>
<dbReference type="PANTHER" id="PTHR12993:SF11">
    <property type="entry name" value="N-ACETYLGLUCOSAMINYL-PHOSPHATIDYLINOSITOL DE-N-ACETYLASE"/>
    <property type="match status" value="1"/>
</dbReference>
<gene>
    <name evidence="1" type="ORF">HZI73_05805</name>
</gene>
<dbReference type="SUPFAM" id="SSF102588">
    <property type="entry name" value="LmbE-like"/>
    <property type="match status" value="1"/>
</dbReference>
<protein>
    <submittedName>
        <fullName evidence="1">PIG-L family deacetylase</fullName>
    </submittedName>
</protein>
<evidence type="ECO:0000313" key="1">
    <source>
        <dbReference type="EMBL" id="QUI21841.1"/>
    </source>
</evidence>
<reference evidence="1" key="1">
    <citation type="submission" date="2020-07" db="EMBL/GenBank/DDBJ databases">
        <title>Vallitalea pronyensis genome.</title>
        <authorList>
            <person name="Postec A."/>
        </authorList>
    </citation>
    <scope>NUCLEOTIDE SEQUENCE</scope>
    <source>
        <strain evidence="1">FatNI3</strain>
    </source>
</reference>
<proteinExistence type="predicted"/>
<dbReference type="Pfam" id="PF02585">
    <property type="entry name" value="PIG-L"/>
    <property type="match status" value="1"/>
</dbReference>
<dbReference type="Proteomes" id="UP000683246">
    <property type="component" value="Chromosome"/>
</dbReference>
<dbReference type="Gene3D" id="3.40.50.10320">
    <property type="entry name" value="LmbE-like"/>
    <property type="match status" value="1"/>
</dbReference>
<dbReference type="KEGG" id="vpy:HZI73_05805"/>
<dbReference type="InterPro" id="IPR024078">
    <property type="entry name" value="LmbE-like_dom_sf"/>
</dbReference>
<name>A0A8J8MI25_9FIRM</name>
<accession>A0A8J8MI25</accession>
<dbReference type="AlphaFoldDB" id="A0A8J8MI25"/>
<keyword evidence="2" id="KW-1185">Reference proteome</keyword>
<dbReference type="InterPro" id="IPR003737">
    <property type="entry name" value="GlcNAc_PI_deacetylase-related"/>
</dbReference>
<dbReference type="EMBL" id="CP058649">
    <property type="protein sequence ID" value="QUI21841.1"/>
    <property type="molecule type" value="Genomic_DNA"/>
</dbReference>
<organism evidence="1 2">
    <name type="scientific">Vallitalea pronyensis</name>
    <dbReference type="NCBI Taxonomy" id="1348613"/>
    <lineage>
        <taxon>Bacteria</taxon>
        <taxon>Bacillati</taxon>
        <taxon>Bacillota</taxon>
        <taxon>Clostridia</taxon>
        <taxon>Lachnospirales</taxon>
        <taxon>Vallitaleaceae</taxon>
        <taxon>Vallitalea</taxon>
    </lineage>
</organism>
<dbReference type="RefSeq" id="WP_212697311.1">
    <property type="nucleotide sequence ID" value="NZ_CP058649.1"/>
</dbReference>
<dbReference type="PANTHER" id="PTHR12993">
    <property type="entry name" value="N-ACETYLGLUCOSAMINYL-PHOSPHATIDYLINOSITOL DE-N-ACETYLASE-RELATED"/>
    <property type="match status" value="1"/>
</dbReference>
<sequence>MHSKIISEDIINAYVHVNNRVKCLLKPEGKRILVIAPHPDDEVLGCGGTICKHLDEGDFVSIVYLTNGEKGGTSHEHMVSEQRYHEALKVLAEWKIEKYYFLDLGDQNIIITSESVALLRNIIHQNRIDLIYVPHIMDSHLDHFTANIILANALIDWKTIDRSICSYEVWSPLDANILINISNHIKQKQALLNIYQSQMKHFDFWALSRNLTAYRALASVRVDGGYIKTVIKERKIRDIKGLQTIFPWKHVEAFTCYTTEDYCRYVFKDFPDLRLPDSQ</sequence>
<evidence type="ECO:0000313" key="2">
    <source>
        <dbReference type="Proteomes" id="UP000683246"/>
    </source>
</evidence>